<sequence>MLLKDQPSFKEVAKVFIVGLALRSYVSNGDGEQRRTCFGHELSRRICMAANRHRANNRHRLLKLMSPERLKEYELSNKTRALQPQPLPLPQPQPQAQAQPQPQAQPQRDLSQKTREFAANTNRNTKL</sequence>
<accession>A0ABM1PZH3</accession>
<evidence type="ECO:0000256" key="1">
    <source>
        <dbReference type="SAM" id="MobiDB-lite"/>
    </source>
</evidence>
<proteinExistence type="predicted"/>
<gene>
    <name evidence="3" type="primary">LOC108620219</name>
</gene>
<name>A0ABM1PZH3_DROAR</name>
<dbReference type="Proteomes" id="UP000694904">
    <property type="component" value="Chromosome X"/>
</dbReference>
<protein>
    <submittedName>
        <fullName evidence="3">Uncharacterized protein LOC108620219</fullName>
    </submittedName>
</protein>
<evidence type="ECO:0000313" key="3">
    <source>
        <dbReference type="RefSeq" id="XP_017872609.1"/>
    </source>
</evidence>
<feature type="compositionally biased region" description="Low complexity" evidence="1">
    <location>
        <begin position="94"/>
        <end position="107"/>
    </location>
</feature>
<organism evidence="2 3">
    <name type="scientific">Drosophila arizonae</name>
    <name type="common">Fruit fly</name>
    <dbReference type="NCBI Taxonomy" id="7263"/>
    <lineage>
        <taxon>Eukaryota</taxon>
        <taxon>Metazoa</taxon>
        <taxon>Ecdysozoa</taxon>
        <taxon>Arthropoda</taxon>
        <taxon>Hexapoda</taxon>
        <taxon>Insecta</taxon>
        <taxon>Pterygota</taxon>
        <taxon>Neoptera</taxon>
        <taxon>Endopterygota</taxon>
        <taxon>Diptera</taxon>
        <taxon>Brachycera</taxon>
        <taxon>Muscomorpha</taxon>
        <taxon>Ephydroidea</taxon>
        <taxon>Drosophilidae</taxon>
        <taxon>Drosophila</taxon>
    </lineage>
</organism>
<dbReference type="GeneID" id="108620219"/>
<feature type="region of interest" description="Disordered" evidence="1">
    <location>
        <begin position="75"/>
        <end position="127"/>
    </location>
</feature>
<reference evidence="3" key="3">
    <citation type="submission" date="2025-08" db="UniProtKB">
        <authorList>
            <consortium name="RefSeq"/>
        </authorList>
    </citation>
    <scope>IDENTIFICATION</scope>
    <source>
        <tissue evidence="3">Whole organism</tissue>
    </source>
</reference>
<reference evidence="2" key="1">
    <citation type="journal article" date="1997" name="Nucleic Acids Res.">
        <title>tRNAscan-SE: a program for improved detection of transfer RNA genes in genomic sequence.</title>
        <authorList>
            <person name="Lowe T.M."/>
            <person name="Eddy S.R."/>
        </authorList>
    </citation>
    <scope>NUCLEOTIDE SEQUENCE [LARGE SCALE GENOMIC DNA]</scope>
</reference>
<keyword evidence="2" id="KW-1185">Reference proteome</keyword>
<dbReference type="RefSeq" id="XP_017872609.1">
    <property type="nucleotide sequence ID" value="XM_018017120.1"/>
</dbReference>
<reference evidence="2" key="2">
    <citation type="journal article" date="2016" name="G3 (Bethesda)">
        <title>Genome Evolution in Three Species of Cactophilic Drosophila.</title>
        <authorList>
            <person name="Sanchez-Flores A."/>
            <person name="Penazola F."/>
            <person name="Carpinteyro-Ponce J."/>
            <person name="Nazario-Yepiz N."/>
            <person name="Abreu-Goodger C."/>
            <person name="Machado C.A."/>
            <person name="Markow T.A."/>
        </authorList>
    </citation>
    <scope>NUCLEOTIDE SEQUENCE [LARGE SCALE GENOMIC DNA]</scope>
</reference>
<evidence type="ECO:0000313" key="2">
    <source>
        <dbReference type="Proteomes" id="UP000694904"/>
    </source>
</evidence>